<evidence type="ECO:0000259" key="8">
    <source>
        <dbReference type="PROSITE" id="PS51755"/>
    </source>
</evidence>
<keyword evidence="4 6" id="KW-0238">DNA-binding</keyword>
<evidence type="ECO:0000313" key="10">
    <source>
        <dbReference type="Proteomes" id="UP000184501"/>
    </source>
</evidence>
<gene>
    <name evidence="9" type="ORF">SAMN05444320_12023</name>
</gene>
<organism evidence="9 10">
    <name type="scientific">Streptoalloteichus hindustanus</name>
    <dbReference type="NCBI Taxonomy" id="2017"/>
    <lineage>
        <taxon>Bacteria</taxon>
        <taxon>Bacillati</taxon>
        <taxon>Actinomycetota</taxon>
        <taxon>Actinomycetes</taxon>
        <taxon>Pseudonocardiales</taxon>
        <taxon>Pseudonocardiaceae</taxon>
        <taxon>Streptoalloteichus</taxon>
    </lineage>
</organism>
<dbReference type="Gene3D" id="1.10.10.10">
    <property type="entry name" value="Winged helix-like DNA-binding domain superfamily/Winged helix DNA-binding domain"/>
    <property type="match status" value="1"/>
</dbReference>
<dbReference type="InterPro" id="IPR020472">
    <property type="entry name" value="WD40_PAC1"/>
</dbReference>
<dbReference type="InterPro" id="IPR001680">
    <property type="entry name" value="WD40_rpt"/>
</dbReference>
<dbReference type="Pfam" id="PF00400">
    <property type="entry name" value="WD40"/>
    <property type="match status" value="13"/>
</dbReference>
<feature type="repeat" description="WD" evidence="5">
    <location>
        <begin position="873"/>
        <end position="897"/>
    </location>
</feature>
<dbReference type="SMART" id="SM00862">
    <property type="entry name" value="Trans_reg_C"/>
    <property type="match status" value="1"/>
</dbReference>
<dbReference type="PROSITE" id="PS50082">
    <property type="entry name" value="WD_REPEATS_2"/>
    <property type="match status" value="12"/>
</dbReference>
<dbReference type="Pfam" id="PF00486">
    <property type="entry name" value="Trans_reg_C"/>
    <property type="match status" value="1"/>
</dbReference>
<dbReference type="GO" id="GO:0003677">
    <property type="term" value="F:DNA binding"/>
    <property type="evidence" value="ECO:0007669"/>
    <property type="project" value="UniProtKB-UniRule"/>
</dbReference>
<evidence type="ECO:0000256" key="4">
    <source>
        <dbReference type="ARBA" id="ARBA00023125"/>
    </source>
</evidence>
<feature type="repeat" description="WD" evidence="5">
    <location>
        <begin position="954"/>
        <end position="986"/>
    </location>
</feature>
<dbReference type="InterPro" id="IPR005158">
    <property type="entry name" value="BTAD"/>
</dbReference>
<name>A0A1M5PW40_STRHI</name>
<evidence type="ECO:0000256" key="1">
    <source>
        <dbReference type="ARBA" id="ARBA00005820"/>
    </source>
</evidence>
<dbReference type="InterPro" id="IPR011990">
    <property type="entry name" value="TPR-like_helical_dom_sf"/>
</dbReference>
<evidence type="ECO:0000256" key="7">
    <source>
        <dbReference type="SAM" id="MobiDB-lite"/>
    </source>
</evidence>
<keyword evidence="2 5" id="KW-0853">WD repeat</keyword>
<dbReference type="SUPFAM" id="SSF50998">
    <property type="entry name" value="Quinoprotein alcohol dehydrogenase-like"/>
    <property type="match status" value="1"/>
</dbReference>
<reference evidence="9 10" key="1">
    <citation type="submission" date="2016-11" db="EMBL/GenBank/DDBJ databases">
        <authorList>
            <person name="Jaros S."/>
            <person name="Januszkiewicz K."/>
            <person name="Wedrychowicz H."/>
        </authorList>
    </citation>
    <scope>NUCLEOTIDE SEQUENCE [LARGE SCALE GENOMIC DNA]</scope>
    <source>
        <strain evidence="9 10">DSM 44523</strain>
    </source>
</reference>
<dbReference type="SUPFAM" id="SSF46894">
    <property type="entry name" value="C-terminal effector domain of the bipartite response regulators"/>
    <property type="match status" value="1"/>
</dbReference>
<feature type="repeat" description="WD" evidence="5">
    <location>
        <begin position="823"/>
        <end position="864"/>
    </location>
</feature>
<evidence type="ECO:0000256" key="6">
    <source>
        <dbReference type="PROSITE-ProRule" id="PRU01091"/>
    </source>
</evidence>
<feature type="domain" description="OmpR/PhoB-type" evidence="8">
    <location>
        <begin position="1"/>
        <end position="101"/>
    </location>
</feature>
<feature type="repeat" description="WD" evidence="5">
    <location>
        <begin position="1172"/>
        <end position="1213"/>
    </location>
</feature>
<dbReference type="PRINTS" id="PR00320">
    <property type="entry name" value="GPROTEINBRPT"/>
</dbReference>
<evidence type="ECO:0000256" key="5">
    <source>
        <dbReference type="PROSITE-ProRule" id="PRU00221"/>
    </source>
</evidence>
<dbReference type="SUPFAM" id="SSF52540">
    <property type="entry name" value="P-loop containing nucleoside triphosphate hydrolases"/>
    <property type="match status" value="1"/>
</dbReference>
<dbReference type="InterPro" id="IPR011047">
    <property type="entry name" value="Quinoprotein_ADH-like_sf"/>
</dbReference>
<dbReference type="PANTHER" id="PTHR19848">
    <property type="entry name" value="WD40 REPEAT PROTEIN"/>
    <property type="match status" value="1"/>
</dbReference>
<evidence type="ECO:0000256" key="2">
    <source>
        <dbReference type="ARBA" id="ARBA00022574"/>
    </source>
</evidence>
<feature type="repeat" description="WD" evidence="5">
    <location>
        <begin position="909"/>
        <end position="950"/>
    </location>
</feature>
<feature type="repeat" description="WD" evidence="5">
    <location>
        <begin position="1263"/>
        <end position="1304"/>
    </location>
</feature>
<feature type="repeat" description="WD" evidence="5">
    <location>
        <begin position="1398"/>
        <end position="1433"/>
    </location>
</feature>
<protein>
    <submittedName>
        <fullName evidence="9">WD40 repeat</fullName>
    </submittedName>
</protein>
<dbReference type="CDD" id="cd00200">
    <property type="entry name" value="WD40"/>
    <property type="match status" value="2"/>
</dbReference>
<dbReference type="RefSeq" id="WP_083960373.1">
    <property type="nucleotide sequence ID" value="NZ_FQVN01000020.1"/>
</dbReference>
<feature type="repeat" description="WD" evidence="5">
    <location>
        <begin position="1089"/>
        <end position="1130"/>
    </location>
</feature>
<feature type="repeat" description="WD" evidence="5">
    <location>
        <begin position="1048"/>
        <end position="1089"/>
    </location>
</feature>
<dbReference type="SMART" id="SM00320">
    <property type="entry name" value="WD40"/>
    <property type="match status" value="14"/>
</dbReference>
<dbReference type="EMBL" id="FQVN01000020">
    <property type="protein sequence ID" value="SHH06044.1"/>
    <property type="molecule type" value="Genomic_DNA"/>
</dbReference>
<dbReference type="GO" id="GO:0000160">
    <property type="term" value="P:phosphorelay signal transduction system"/>
    <property type="evidence" value="ECO:0007669"/>
    <property type="project" value="InterPro"/>
</dbReference>
<evidence type="ECO:0000256" key="3">
    <source>
        <dbReference type="ARBA" id="ARBA00022737"/>
    </source>
</evidence>
<dbReference type="InterPro" id="IPR027417">
    <property type="entry name" value="P-loop_NTPase"/>
</dbReference>
<dbReference type="CDD" id="cd15831">
    <property type="entry name" value="BTAD"/>
    <property type="match status" value="1"/>
</dbReference>
<keyword evidence="3" id="KW-0677">Repeat</keyword>
<dbReference type="Pfam" id="PF03704">
    <property type="entry name" value="BTAD"/>
    <property type="match status" value="1"/>
</dbReference>
<proteinExistence type="inferred from homology"/>
<dbReference type="GO" id="GO:0005829">
    <property type="term" value="C:cytosol"/>
    <property type="evidence" value="ECO:0007669"/>
    <property type="project" value="UniProtKB-ARBA"/>
</dbReference>
<comment type="similarity">
    <text evidence="1">Belongs to the AfsR/DnrI/RedD regulatory family.</text>
</comment>
<feature type="region of interest" description="Disordered" evidence="7">
    <location>
        <begin position="255"/>
        <end position="275"/>
    </location>
</feature>
<dbReference type="PROSITE" id="PS51755">
    <property type="entry name" value="OMPR_PHOB"/>
    <property type="match status" value="1"/>
</dbReference>
<keyword evidence="10" id="KW-1185">Reference proteome</keyword>
<dbReference type="InterPro" id="IPR019775">
    <property type="entry name" value="WD40_repeat_CS"/>
</dbReference>
<dbReference type="Pfam" id="PF20703">
    <property type="entry name" value="nSTAND1"/>
    <property type="match status" value="1"/>
</dbReference>
<feature type="repeat" description="WD" evidence="5">
    <location>
        <begin position="1127"/>
        <end position="1159"/>
    </location>
</feature>
<dbReference type="STRING" id="2017.SAMN05444320_12023"/>
<feature type="DNA-binding region" description="OmpR/PhoB-type" evidence="6">
    <location>
        <begin position="1"/>
        <end position="101"/>
    </location>
</feature>
<dbReference type="PROSITE" id="PS50294">
    <property type="entry name" value="WD_REPEATS_REGION"/>
    <property type="match status" value="12"/>
</dbReference>
<sequence length="1468" mass="157333">MAPEDDLHLSVNLLGALRVLRGRAELELGPPQQQALLAFLATRPNQVVPRAELIDGIWGEQPPATARRIVSSYVGALRKILDPEDTGGVLTSTGTGYRLELAPDQRDVGRFEEHLASARSLREAGDAEGALRHWEAALELWRGTPLAELPGAFVEAERSRLVELRLTAMEDRAEALLDLGHTNTITAELTAAVSEHPLRERLRGILMTALFRAGRQAEALEQYDRLRRVLAEELGIDPGSAVRQVHERILANDPDLLGGATRREPPPVRQTSPYPGLASFDLGNAQYFFGRERLTTALVDRLGEDSRDGPVVVVGASGSGKSSLLRAGFVAALENMDLATDQRWSWLLLTPGDKPVHHLATALSRATRIPVEQIEEAVDSDQDALVDLLAGARRAPVDGHRRERFVVIVDQFEELFTLCRDETHRRRFVRALCAVSAVAGNGAEGVGEPVANVVLGLRADFYGHCANHGELVPALEHALVVSPMTGAELREAVERPAELVGLELEDGLTDLLLRDLGTVEDESASGLLPLLSHALLAVWQLREGNRLTLRGYAETGGVHESITTTAEATYSRLDPRARRIARHLLLRMVHIGDGLELARRRVNRSRLIEDSADPDTATAVLHALADARLVTLDEDNAEISHEALFRAWPRFREWIAADREGLRFHQQVHQDANSWAHAGREISLLYRGSRLAIAQDWRTESGAERALSPVEQEFLDVSVAQQDAEQRATRRRTRRLRQLTASLAALLVLVTATTVYAFAQRSIARTQRSEAVSRQLALRANSLIGADPALAAQFGLAAYRMSSTVDARGSLLSAAAPAPATRLLGHGDTVAAVAYSPDGKLLASGGNDDTVRLWDTGSRRQLTEIRMNGHGFAVAFHPQGRLLASGEGDGTIRLWDIANPANPVEVARNRDHTGSVMSLAFSKNGDQLASASTDTTVRLWKVENARALTAVSRFTGHRRDVVAVAFNPTLPLLASASYDATIRLWQTDVPAESALADTFSANPGDSYTTSVAFSPDGAKLATGSANSAVHDVTIWDVSSRKAVRNGAVKGATSVVESVVFSPDGSRIAATGDDQTTRLWDLADGRQLAAFPSSDTVRSVAFSPDGAALATGAANRAVTVWPVRTAAALGAASSAWTVGFSGKGDLLASGHYDGSVRLWDSADMGNPTVLATATGHGKAVVGVSFSPDGRVLATASYDRTVRLWDVSDPRRPGALTTITASDKQLAAVAFSPDGRVLVSSAEDHRIKLWDVSDVRQPVQLGGDLSGHTDVVSSVAFSRDGRTMASADYQGTVLLWDVSDPRHATARGRTQPGKGAVRQIALSPDGRTLASAGNDHMVHLFDIGQIASPARLSSLAGHNNTVTSVAFSADGRTLASGSWDRTALIWDVGNPRESALVAAVSGPKSNVTSVAFNPKDNSLVGGVADGPMAVWRLDTAAIGSGICAARGTPLTRAEWETYAHGVSPEDPCVE</sequence>
<dbReference type="InterPro" id="IPR015943">
    <property type="entry name" value="WD40/YVTN_repeat-like_dom_sf"/>
</dbReference>
<dbReference type="Gene3D" id="1.25.40.10">
    <property type="entry name" value="Tetratricopeptide repeat domain"/>
    <property type="match status" value="1"/>
</dbReference>
<feature type="repeat" description="WD" evidence="5">
    <location>
        <begin position="1353"/>
        <end position="1394"/>
    </location>
</feature>
<dbReference type="SMART" id="SM01043">
    <property type="entry name" value="BTAD"/>
    <property type="match status" value="1"/>
</dbReference>
<dbReference type="InterPro" id="IPR049052">
    <property type="entry name" value="nSTAND1"/>
</dbReference>
<feature type="repeat" description="WD" evidence="5">
    <location>
        <begin position="1217"/>
        <end position="1258"/>
    </location>
</feature>
<dbReference type="GO" id="GO:0006355">
    <property type="term" value="P:regulation of DNA-templated transcription"/>
    <property type="evidence" value="ECO:0007669"/>
    <property type="project" value="InterPro"/>
</dbReference>
<dbReference type="OrthoDB" id="414967at2"/>
<dbReference type="SUPFAM" id="SSF48452">
    <property type="entry name" value="TPR-like"/>
    <property type="match status" value="1"/>
</dbReference>
<dbReference type="InterPro" id="IPR001867">
    <property type="entry name" value="OmpR/PhoB-type_DNA-bd"/>
</dbReference>
<dbReference type="PANTHER" id="PTHR19848:SF8">
    <property type="entry name" value="F-BOX AND WD REPEAT DOMAIN CONTAINING 7"/>
    <property type="match status" value="1"/>
</dbReference>
<dbReference type="InterPro" id="IPR036322">
    <property type="entry name" value="WD40_repeat_dom_sf"/>
</dbReference>
<accession>A0A1M5PW40</accession>
<dbReference type="Gene3D" id="2.130.10.10">
    <property type="entry name" value="YVTN repeat-like/Quinoprotein amine dehydrogenase"/>
    <property type="match status" value="6"/>
</dbReference>
<dbReference type="InterPro" id="IPR036388">
    <property type="entry name" value="WH-like_DNA-bd_sf"/>
</dbReference>
<dbReference type="CDD" id="cd00383">
    <property type="entry name" value="trans_reg_C"/>
    <property type="match status" value="1"/>
</dbReference>
<evidence type="ECO:0000313" key="9">
    <source>
        <dbReference type="EMBL" id="SHH06044.1"/>
    </source>
</evidence>
<dbReference type="PROSITE" id="PS00678">
    <property type="entry name" value="WD_REPEATS_1"/>
    <property type="match status" value="5"/>
</dbReference>
<dbReference type="SUPFAM" id="SSF50978">
    <property type="entry name" value="WD40 repeat-like"/>
    <property type="match status" value="1"/>
</dbReference>
<dbReference type="Proteomes" id="UP000184501">
    <property type="component" value="Unassembled WGS sequence"/>
</dbReference>
<dbReference type="InterPro" id="IPR016032">
    <property type="entry name" value="Sig_transdc_resp-reg_C-effctor"/>
</dbReference>